<dbReference type="EMBL" id="FQVO01000001">
    <property type="protein sequence ID" value="SHE36037.1"/>
    <property type="molecule type" value="Genomic_DNA"/>
</dbReference>
<dbReference type="PROSITE" id="PS50943">
    <property type="entry name" value="HTH_CROC1"/>
    <property type="match status" value="1"/>
</dbReference>
<dbReference type="InterPro" id="IPR010982">
    <property type="entry name" value="Lambda_DNA-bd_dom_sf"/>
</dbReference>
<accession>A0A1M4SVH0</accession>
<dbReference type="SUPFAM" id="SSF47413">
    <property type="entry name" value="lambda repressor-like DNA-binding domains"/>
    <property type="match status" value="1"/>
</dbReference>
<gene>
    <name evidence="3" type="ORF">SAMN05444408_10159</name>
</gene>
<keyword evidence="4" id="KW-1185">Reference proteome</keyword>
<dbReference type="AlphaFoldDB" id="A0A1M4SVH0"/>
<proteinExistence type="predicted"/>
<dbReference type="STRING" id="1302685.SAMN05444408_10159"/>
<dbReference type="GO" id="GO:0003677">
    <property type="term" value="F:DNA binding"/>
    <property type="evidence" value="ECO:0007669"/>
    <property type="project" value="UniProtKB-KW"/>
</dbReference>
<dbReference type="RefSeq" id="WP_072882492.1">
    <property type="nucleotide sequence ID" value="NZ_FQVO01000001.1"/>
</dbReference>
<dbReference type="CDD" id="cd00093">
    <property type="entry name" value="HTH_XRE"/>
    <property type="match status" value="1"/>
</dbReference>
<feature type="domain" description="HTH cro/C1-type" evidence="2">
    <location>
        <begin position="7"/>
        <end position="61"/>
    </location>
</feature>
<dbReference type="PANTHER" id="PTHR46558:SF11">
    <property type="entry name" value="HTH-TYPE TRANSCRIPTIONAL REGULATOR XRE"/>
    <property type="match status" value="1"/>
</dbReference>
<reference evidence="4" key="1">
    <citation type="submission" date="2016-11" db="EMBL/GenBank/DDBJ databases">
        <authorList>
            <person name="Varghese N."/>
            <person name="Submissions S."/>
        </authorList>
    </citation>
    <scope>NUCLEOTIDE SEQUENCE [LARGE SCALE GENOMIC DNA]</scope>
    <source>
        <strain evidence="4">DSM 26898</strain>
    </source>
</reference>
<organism evidence="3 4">
    <name type="scientific">Chryseobacterium takakiae</name>
    <dbReference type="NCBI Taxonomy" id="1302685"/>
    <lineage>
        <taxon>Bacteria</taxon>
        <taxon>Pseudomonadati</taxon>
        <taxon>Bacteroidota</taxon>
        <taxon>Flavobacteriia</taxon>
        <taxon>Flavobacteriales</taxon>
        <taxon>Weeksellaceae</taxon>
        <taxon>Chryseobacterium group</taxon>
        <taxon>Chryseobacterium</taxon>
    </lineage>
</organism>
<dbReference type="Gene3D" id="1.10.260.40">
    <property type="entry name" value="lambda repressor-like DNA-binding domains"/>
    <property type="match status" value="1"/>
</dbReference>
<evidence type="ECO:0000313" key="4">
    <source>
        <dbReference type="Proteomes" id="UP000184236"/>
    </source>
</evidence>
<dbReference type="SMART" id="SM00530">
    <property type="entry name" value="HTH_XRE"/>
    <property type="match status" value="1"/>
</dbReference>
<dbReference type="Pfam" id="PF01381">
    <property type="entry name" value="HTH_3"/>
    <property type="match status" value="1"/>
</dbReference>
<keyword evidence="1 3" id="KW-0238">DNA-binding</keyword>
<dbReference type="InterPro" id="IPR001387">
    <property type="entry name" value="Cro/C1-type_HTH"/>
</dbReference>
<evidence type="ECO:0000313" key="3">
    <source>
        <dbReference type="EMBL" id="SHE36037.1"/>
    </source>
</evidence>
<sequence>MSIGNTLRKLRTKKNYSQQDVADFLEVDRRTYVNWENGENDIKSDFIPKIASFFDVEIKDLFNEETNNESKDNSIVLIVPDKESVDKLIKVLKSNIQK</sequence>
<evidence type="ECO:0000256" key="1">
    <source>
        <dbReference type="ARBA" id="ARBA00023125"/>
    </source>
</evidence>
<evidence type="ECO:0000259" key="2">
    <source>
        <dbReference type="PROSITE" id="PS50943"/>
    </source>
</evidence>
<dbReference type="Proteomes" id="UP000184236">
    <property type="component" value="Unassembled WGS sequence"/>
</dbReference>
<dbReference type="PANTHER" id="PTHR46558">
    <property type="entry name" value="TRACRIPTIONAL REGULATORY PROTEIN-RELATED-RELATED"/>
    <property type="match status" value="1"/>
</dbReference>
<protein>
    <submittedName>
        <fullName evidence="3">DNA-binding transcriptional regulator, XRE-family HTH domain</fullName>
    </submittedName>
</protein>
<name>A0A1M4SVH0_9FLAO</name>